<evidence type="ECO:0000313" key="2">
    <source>
        <dbReference type="EMBL" id="KAL0108053.1"/>
    </source>
</evidence>
<comment type="caution">
    <text evidence="2">The sequence shown here is derived from an EMBL/GenBank/DDBJ whole genome shotgun (WGS) entry which is preliminary data.</text>
</comment>
<sequence length="92" mass="10509">MVRRTLPRGDERRQERGREGVCQAAPRSSPTPQRDSGGTIYYFNVLISSVRFTLPRGGEYIYDDVNTDVPSESSNFCQKEIAIDEFQAKYEV</sequence>
<name>A0AAW2EZF7_9HYME</name>
<protein>
    <submittedName>
        <fullName evidence="2">Uncharacterized protein</fullName>
    </submittedName>
</protein>
<feature type="region of interest" description="Disordered" evidence="1">
    <location>
        <begin position="1"/>
        <end position="37"/>
    </location>
</feature>
<dbReference type="AlphaFoldDB" id="A0AAW2EZF7"/>
<feature type="compositionally biased region" description="Basic and acidic residues" evidence="1">
    <location>
        <begin position="7"/>
        <end position="19"/>
    </location>
</feature>
<proteinExistence type="predicted"/>
<dbReference type="EMBL" id="JADYXP020000016">
    <property type="protein sequence ID" value="KAL0108053.1"/>
    <property type="molecule type" value="Genomic_DNA"/>
</dbReference>
<evidence type="ECO:0000256" key="1">
    <source>
        <dbReference type="SAM" id="MobiDB-lite"/>
    </source>
</evidence>
<evidence type="ECO:0000313" key="3">
    <source>
        <dbReference type="Proteomes" id="UP001430953"/>
    </source>
</evidence>
<accession>A0AAW2EZF7</accession>
<gene>
    <name evidence="2" type="ORF">PUN28_014962</name>
</gene>
<dbReference type="Proteomes" id="UP001430953">
    <property type="component" value="Unassembled WGS sequence"/>
</dbReference>
<reference evidence="2 3" key="1">
    <citation type="submission" date="2023-03" db="EMBL/GenBank/DDBJ databases">
        <title>High recombination rates correlate with genetic variation in Cardiocondyla obscurior ants.</title>
        <authorList>
            <person name="Errbii M."/>
        </authorList>
    </citation>
    <scope>NUCLEOTIDE SEQUENCE [LARGE SCALE GENOMIC DNA]</scope>
    <source>
        <strain evidence="2">Alpha-2009</strain>
        <tissue evidence="2">Whole body</tissue>
    </source>
</reference>
<feature type="compositionally biased region" description="Polar residues" evidence="1">
    <location>
        <begin position="26"/>
        <end position="36"/>
    </location>
</feature>
<organism evidence="2 3">
    <name type="scientific">Cardiocondyla obscurior</name>
    <dbReference type="NCBI Taxonomy" id="286306"/>
    <lineage>
        <taxon>Eukaryota</taxon>
        <taxon>Metazoa</taxon>
        <taxon>Ecdysozoa</taxon>
        <taxon>Arthropoda</taxon>
        <taxon>Hexapoda</taxon>
        <taxon>Insecta</taxon>
        <taxon>Pterygota</taxon>
        <taxon>Neoptera</taxon>
        <taxon>Endopterygota</taxon>
        <taxon>Hymenoptera</taxon>
        <taxon>Apocrita</taxon>
        <taxon>Aculeata</taxon>
        <taxon>Formicoidea</taxon>
        <taxon>Formicidae</taxon>
        <taxon>Myrmicinae</taxon>
        <taxon>Cardiocondyla</taxon>
    </lineage>
</organism>
<keyword evidence="3" id="KW-1185">Reference proteome</keyword>